<organism evidence="10 11">
    <name type="scientific">Microlunatus phosphovorus (strain ATCC 700054 / DSM 10555 / JCM 9379 / NBRC 101784 / NCIMB 13414 / VKM Ac-1990 / NM-1)</name>
    <dbReference type="NCBI Taxonomy" id="1032480"/>
    <lineage>
        <taxon>Bacteria</taxon>
        <taxon>Bacillati</taxon>
        <taxon>Actinomycetota</taxon>
        <taxon>Actinomycetes</taxon>
        <taxon>Propionibacteriales</taxon>
        <taxon>Propionibacteriaceae</taxon>
        <taxon>Microlunatus</taxon>
    </lineage>
</organism>
<dbReference type="Pfam" id="PF13847">
    <property type="entry name" value="Methyltransf_31"/>
    <property type="match status" value="1"/>
</dbReference>
<dbReference type="GO" id="GO:0030791">
    <property type="term" value="F:arsenite methyltransferase activity"/>
    <property type="evidence" value="ECO:0007669"/>
    <property type="project" value="UniProtKB-EC"/>
</dbReference>
<dbReference type="KEGG" id="mph:MLP_35580"/>
<keyword evidence="1 10" id="KW-0808">Transferase</keyword>
<name>F5XNC2_MICPN</name>
<feature type="domain" description="Methyltransferase" evidence="9">
    <location>
        <begin position="84"/>
        <end position="209"/>
    </location>
</feature>
<evidence type="ECO:0000256" key="8">
    <source>
        <dbReference type="ARBA" id="ARBA00048428"/>
    </source>
</evidence>
<keyword evidence="2" id="KW-0949">S-adenosyl-L-methionine</keyword>
<evidence type="ECO:0000256" key="1">
    <source>
        <dbReference type="ARBA" id="ARBA00022679"/>
    </source>
</evidence>
<dbReference type="STRING" id="1032480.MLP_35580"/>
<reference evidence="10 11" key="1">
    <citation type="submission" date="2011-05" db="EMBL/GenBank/DDBJ databases">
        <title>Whole genome sequence of Microlunatus phosphovorus NM-1.</title>
        <authorList>
            <person name="Hosoyama A."/>
            <person name="Sasaki K."/>
            <person name="Harada T."/>
            <person name="Igarashi R."/>
            <person name="Kawakoshi A."/>
            <person name="Sasagawa M."/>
            <person name="Fukada J."/>
            <person name="Nakamura S."/>
            <person name="Katano Y."/>
            <person name="Hanada S."/>
            <person name="Kamagata Y."/>
            <person name="Nakamura N."/>
            <person name="Yamazaki S."/>
            <person name="Fujita N."/>
        </authorList>
    </citation>
    <scope>NUCLEOTIDE SEQUENCE [LARGE SCALE GENOMIC DNA]</scope>
    <source>
        <strain evidence="11">ATCC 700054 / DSM 10555 / JCM 9379 / NBRC 101784 / NCIMB 13414 / VKM Ac-1990 / NM-1</strain>
    </source>
</reference>
<dbReference type="AlphaFoldDB" id="F5XNC2"/>
<dbReference type="PANTHER" id="PTHR43675:SF8">
    <property type="entry name" value="ARSENITE METHYLTRANSFERASE"/>
    <property type="match status" value="1"/>
</dbReference>
<sequence>MSSGDVRTEIRRRYAAAARVVLGGLGPTWSSTPSPDPLSLFLEEGPTFGSCHYSAAELATIPAAAVRASLGCGSPTTGAPLAAGQIVLDIGCGGGIDSILAAKMVEPDGLVIGLDISAEMVELARRNAAAALTRNAFFVTGLMEELPIANQLTDVVIGNSAINLSTAKERTLSELFRVLAPGGRLHIVDLVADDSLSPADRMARVVDTNATAGLFSVSEYDNALRNANFSEVSIAPHHEVADRVMAAQVTAIRA</sequence>
<dbReference type="Gene3D" id="3.40.50.150">
    <property type="entry name" value="Vaccinia Virus protein VP39"/>
    <property type="match status" value="1"/>
</dbReference>
<evidence type="ECO:0000256" key="4">
    <source>
        <dbReference type="ARBA" id="ARBA00034521"/>
    </source>
</evidence>
<dbReference type="HOGENOM" id="CLU_052868_1_0_11"/>
<evidence type="ECO:0000256" key="2">
    <source>
        <dbReference type="ARBA" id="ARBA00022691"/>
    </source>
</evidence>
<comment type="similarity">
    <text evidence="3">Belongs to the methyltransferase superfamily. Arsenite methyltransferase family.</text>
</comment>
<dbReference type="InterPro" id="IPR029063">
    <property type="entry name" value="SAM-dependent_MTases_sf"/>
</dbReference>
<dbReference type="EMBL" id="AP012204">
    <property type="protein sequence ID" value="BAK36572.1"/>
    <property type="molecule type" value="Genomic_DNA"/>
</dbReference>
<evidence type="ECO:0000313" key="10">
    <source>
        <dbReference type="EMBL" id="BAK36572.1"/>
    </source>
</evidence>
<dbReference type="EC" id="2.1.1.137" evidence="4"/>
<dbReference type="InterPro" id="IPR025714">
    <property type="entry name" value="Methyltranfer_dom"/>
</dbReference>
<dbReference type="GO" id="GO:0032259">
    <property type="term" value="P:methylation"/>
    <property type="evidence" value="ECO:0007669"/>
    <property type="project" value="UniProtKB-KW"/>
</dbReference>
<dbReference type="CDD" id="cd02440">
    <property type="entry name" value="AdoMet_MTases"/>
    <property type="match status" value="1"/>
</dbReference>
<dbReference type="SUPFAM" id="SSF53335">
    <property type="entry name" value="S-adenosyl-L-methionine-dependent methyltransferases"/>
    <property type="match status" value="1"/>
</dbReference>
<evidence type="ECO:0000259" key="9">
    <source>
        <dbReference type="Pfam" id="PF13847"/>
    </source>
</evidence>
<evidence type="ECO:0000256" key="7">
    <source>
        <dbReference type="ARBA" id="ARBA00047943"/>
    </source>
</evidence>
<evidence type="ECO:0000313" key="11">
    <source>
        <dbReference type="Proteomes" id="UP000007947"/>
    </source>
</evidence>
<dbReference type="eggNOG" id="COG2226">
    <property type="taxonomic scope" value="Bacteria"/>
</dbReference>
<dbReference type="Proteomes" id="UP000007947">
    <property type="component" value="Chromosome"/>
</dbReference>
<evidence type="ECO:0000256" key="5">
    <source>
        <dbReference type="ARBA" id="ARBA00034545"/>
    </source>
</evidence>
<dbReference type="PANTHER" id="PTHR43675">
    <property type="entry name" value="ARSENITE METHYLTRANSFERASE"/>
    <property type="match status" value="1"/>
</dbReference>
<accession>F5XNC2</accession>
<gene>
    <name evidence="10" type="ordered locus">MLP_35580</name>
</gene>
<evidence type="ECO:0000256" key="3">
    <source>
        <dbReference type="ARBA" id="ARBA00034487"/>
    </source>
</evidence>
<dbReference type="OrthoDB" id="9805171at2"/>
<keyword evidence="11" id="KW-1185">Reference proteome</keyword>
<comment type="catalytic activity">
    <reaction evidence="7">
        <text>arsenic triglutathione + 2 [thioredoxin]-dithiol + 2 S-adenosyl-L-methionine + H2O = dimethylarsinous acid + 2 [thioredoxin]-disulfide + 3 glutathione + 2 S-adenosyl-L-homocysteine + 2 H(+)</text>
        <dbReference type="Rhea" id="RHEA:69464"/>
        <dbReference type="Rhea" id="RHEA-COMP:10698"/>
        <dbReference type="Rhea" id="RHEA-COMP:10700"/>
        <dbReference type="ChEBI" id="CHEBI:15377"/>
        <dbReference type="ChEBI" id="CHEBI:15378"/>
        <dbReference type="ChEBI" id="CHEBI:23808"/>
        <dbReference type="ChEBI" id="CHEBI:29950"/>
        <dbReference type="ChEBI" id="CHEBI:50058"/>
        <dbReference type="ChEBI" id="CHEBI:57856"/>
        <dbReference type="ChEBI" id="CHEBI:57925"/>
        <dbReference type="ChEBI" id="CHEBI:59789"/>
        <dbReference type="ChEBI" id="CHEBI:183640"/>
        <dbReference type="EC" id="2.1.1.137"/>
    </reaction>
</comment>
<dbReference type="RefSeq" id="WP_013864425.1">
    <property type="nucleotide sequence ID" value="NC_015635.1"/>
</dbReference>
<proteinExistence type="inferred from homology"/>
<dbReference type="InterPro" id="IPR026669">
    <property type="entry name" value="Arsenite_MeTrfase-like"/>
</dbReference>
<comment type="catalytic activity">
    <reaction evidence="6">
        <text>arsenic triglutathione + [thioredoxin]-dithiol + S-adenosyl-L-methionine + 2 H2O = methylarsonous acid + [thioredoxin]-disulfide + 3 glutathione + S-adenosyl-L-homocysteine + H(+)</text>
        <dbReference type="Rhea" id="RHEA:69460"/>
        <dbReference type="Rhea" id="RHEA-COMP:10698"/>
        <dbReference type="Rhea" id="RHEA-COMP:10700"/>
        <dbReference type="ChEBI" id="CHEBI:15377"/>
        <dbReference type="ChEBI" id="CHEBI:15378"/>
        <dbReference type="ChEBI" id="CHEBI:17826"/>
        <dbReference type="ChEBI" id="CHEBI:29950"/>
        <dbReference type="ChEBI" id="CHEBI:50058"/>
        <dbReference type="ChEBI" id="CHEBI:57856"/>
        <dbReference type="ChEBI" id="CHEBI:57925"/>
        <dbReference type="ChEBI" id="CHEBI:59789"/>
        <dbReference type="ChEBI" id="CHEBI:183640"/>
        <dbReference type="EC" id="2.1.1.137"/>
    </reaction>
</comment>
<comment type="catalytic activity">
    <reaction evidence="8">
        <text>arsenic triglutathione + 3 [thioredoxin]-dithiol + 3 S-adenosyl-L-methionine = trimethylarsine + 3 [thioredoxin]-disulfide + 3 glutathione + 3 S-adenosyl-L-homocysteine + 3 H(+)</text>
        <dbReference type="Rhea" id="RHEA:69432"/>
        <dbReference type="Rhea" id="RHEA-COMP:10698"/>
        <dbReference type="Rhea" id="RHEA-COMP:10700"/>
        <dbReference type="ChEBI" id="CHEBI:15378"/>
        <dbReference type="ChEBI" id="CHEBI:27130"/>
        <dbReference type="ChEBI" id="CHEBI:29950"/>
        <dbReference type="ChEBI" id="CHEBI:50058"/>
        <dbReference type="ChEBI" id="CHEBI:57856"/>
        <dbReference type="ChEBI" id="CHEBI:57925"/>
        <dbReference type="ChEBI" id="CHEBI:59789"/>
        <dbReference type="ChEBI" id="CHEBI:183640"/>
        <dbReference type="EC" id="2.1.1.137"/>
    </reaction>
</comment>
<keyword evidence="10" id="KW-0489">Methyltransferase</keyword>
<protein>
    <recommendedName>
        <fullName evidence="5">Arsenite methyltransferase</fullName>
        <ecNumber evidence="4">2.1.1.137</ecNumber>
    </recommendedName>
</protein>
<evidence type="ECO:0000256" key="6">
    <source>
        <dbReference type="ARBA" id="ARBA00047941"/>
    </source>
</evidence>